<keyword evidence="2" id="KW-1185">Reference proteome</keyword>
<dbReference type="Gene3D" id="1.20.1250.20">
    <property type="entry name" value="MFS general substrate transporter like domains"/>
    <property type="match status" value="1"/>
</dbReference>
<dbReference type="InterPro" id="IPR036259">
    <property type="entry name" value="MFS_trans_sf"/>
</dbReference>
<name>A0A1I7YT60_9BILA</name>
<feature type="transmembrane region" description="Helical" evidence="1">
    <location>
        <begin position="7"/>
        <end position="28"/>
    </location>
</feature>
<sequence length="375" mass="40695">MSSNIHRYAVLCVTLVSMTMLIGNSVLFNFTVICMDPSERAGNALNATRFYTAEEEGWLMAAPPIGLILGSLPVIFLTDRIGMRISFSITVVVSGMSTLIFPFSTGSPFLACFIRFLQLGPTSAIPSSALFCASTVGWPGVYYLFGLLTLLAFLGFSVIYRNAPNANRTRSTVQVLPAPTTSAEATSVKSMPPYWTIFTSASVWGIFSTGIGDSLAFLVFFFYGPIYVNKVRGVISLTIFIDLALMTLNMILLTTLAADSPIIAEVLIVLTVALAGLHFIAMMSASQIVAQQYTHVISSAMAALESVFGLLLPPFVSLLAPNHTADEWARVFYCIIVFLIATNVIFAAITTLKPAQWTKVDVGIQQTEMEHVRSE</sequence>
<evidence type="ECO:0000313" key="3">
    <source>
        <dbReference type="WBParaSite" id="L893_g1945.t1"/>
    </source>
</evidence>
<proteinExistence type="predicted"/>
<dbReference type="WBParaSite" id="L893_g1945.t1">
    <property type="protein sequence ID" value="L893_g1945.t1"/>
    <property type="gene ID" value="L893_g1945"/>
</dbReference>
<keyword evidence="1" id="KW-1133">Transmembrane helix</keyword>
<dbReference type="GO" id="GO:0016020">
    <property type="term" value="C:membrane"/>
    <property type="evidence" value="ECO:0007669"/>
    <property type="project" value="TreeGrafter"/>
</dbReference>
<keyword evidence="1" id="KW-0472">Membrane</keyword>
<dbReference type="PANTHER" id="PTHR45757">
    <property type="entry name" value="PROTEIN CBG23364-RELATED"/>
    <property type="match status" value="1"/>
</dbReference>
<evidence type="ECO:0000313" key="2">
    <source>
        <dbReference type="Proteomes" id="UP000095287"/>
    </source>
</evidence>
<dbReference type="Proteomes" id="UP000095287">
    <property type="component" value="Unplaced"/>
</dbReference>
<keyword evidence="1" id="KW-0812">Transmembrane</keyword>
<reference evidence="3" key="1">
    <citation type="submission" date="2016-11" db="UniProtKB">
        <authorList>
            <consortium name="WormBaseParasite"/>
        </authorList>
    </citation>
    <scope>IDENTIFICATION</scope>
</reference>
<evidence type="ECO:0000256" key="1">
    <source>
        <dbReference type="SAM" id="Phobius"/>
    </source>
</evidence>
<protein>
    <submittedName>
        <fullName evidence="3">MFS domain-containing protein</fullName>
    </submittedName>
</protein>
<feature type="transmembrane region" description="Helical" evidence="1">
    <location>
        <begin position="234"/>
        <end position="256"/>
    </location>
</feature>
<feature type="transmembrane region" description="Helical" evidence="1">
    <location>
        <begin position="201"/>
        <end position="222"/>
    </location>
</feature>
<feature type="transmembrane region" description="Helical" evidence="1">
    <location>
        <begin position="58"/>
        <end position="78"/>
    </location>
</feature>
<feature type="transmembrane region" description="Helical" evidence="1">
    <location>
        <begin position="85"/>
        <end position="104"/>
    </location>
</feature>
<feature type="transmembrane region" description="Helical" evidence="1">
    <location>
        <begin position="262"/>
        <end position="281"/>
    </location>
</feature>
<feature type="transmembrane region" description="Helical" evidence="1">
    <location>
        <begin position="293"/>
        <end position="316"/>
    </location>
</feature>
<feature type="transmembrane region" description="Helical" evidence="1">
    <location>
        <begin position="140"/>
        <end position="160"/>
    </location>
</feature>
<organism evidence="2 3">
    <name type="scientific">Steinernema glaseri</name>
    <dbReference type="NCBI Taxonomy" id="37863"/>
    <lineage>
        <taxon>Eukaryota</taxon>
        <taxon>Metazoa</taxon>
        <taxon>Ecdysozoa</taxon>
        <taxon>Nematoda</taxon>
        <taxon>Chromadorea</taxon>
        <taxon>Rhabditida</taxon>
        <taxon>Tylenchina</taxon>
        <taxon>Panagrolaimomorpha</taxon>
        <taxon>Strongyloidoidea</taxon>
        <taxon>Steinernematidae</taxon>
        <taxon>Steinernema</taxon>
    </lineage>
</organism>
<dbReference type="SUPFAM" id="SSF103473">
    <property type="entry name" value="MFS general substrate transporter"/>
    <property type="match status" value="1"/>
</dbReference>
<accession>A0A1I7YT60</accession>
<dbReference type="AlphaFoldDB" id="A0A1I7YT60"/>
<feature type="transmembrane region" description="Helical" evidence="1">
    <location>
        <begin position="328"/>
        <end position="349"/>
    </location>
</feature>